<dbReference type="PROSITE" id="PS50164">
    <property type="entry name" value="GIY_YIG"/>
    <property type="match status" value="1"/>
</dbReference>
<evidence type="ECO:0000313" key="4">
    <source>
        <dbReference type="Proteomes" id="UP000176300"/>
    </source>
</evidence>
<dbReference type="EMBL" id="MFQS01000015">
    <property type="protein sequence ID" value="OGH83351.1"/>
    <property type="molecule type" value="Genomic_DNA"/>
</dbReference>
<organism evidence="3 4">
    <name type="scientific">Candidatus Magasanikbacteria bacterium RIFOXYB1_FULL_40_15</name>
    <dbReference type="NCBI Taxonomy" id="1798697"/>
    <lineage>
        <taxon>Bacteria</taxon>
        <taxon>Candidatus Magasanikiibacteriota</taxon>
    </lineage>
</organism>
<dbReference type="InterPro" id="IPR035901">
    <property type="entry name" value="GIY-YIG_endonuc_sf"/>
</dbReference>
<dbReference type="CDD" id="cd10448">
    <property type="entry name" value="GIY-YIG_unchar_3"/>
    <property type="match status" value="1"/>
</dbReference>
<dbReference type="Pfam" id="PF01541">
    <property type="entry name" value="GIY-YIG"/>
    <property type="match status" value="1"/>
</dbReference>
<feature type="domain" description="GIY-YIG" evidence="2">
    <location>
        <begin position="4"/>
        <end position="82"/>
    </location>
</feature>
<dbReference type="InterPro" id="IPR000305">
    <property type="entry name" value="GIY-YIG_endonuc"/>
</dbReference>
<dbReference type="PANTHER" id="PTHR34477">
    <property type="entry name" value="UPF0213 PROTEIN YHBQ"/>
    <property type="match status" value="1"/>
</dbReference>
<dbReference type="AlphaFoldDB" id="A0A1F6NHM8"/>
<comment type="similarity">
    <text evidence="1">Belongs to the UPF0213 family.</text>
</comment>
<accession>A0A1F6NHM8</accession>
<reference evidence="3 4" key="1">
    <citation type="journal article" date="2016" name="Nat. Commun.">
        <title>Thousands of microbial genomes shed light on interconnected biogeochemical processes in an aquifer system.</title>
        <authorList>
            <person name="Anantharaman K."/>
            <person name="Brown C.T."/>
            <person name="Hug L.A."/>
            <person name="Sharon I."/>
            <person name="Castelle C.J."/>
            <person name="Probst A.J."/>
            <person name="Thomas B.C."/>
            <person name="Singh A."/>
            <person name="Wilkins M.J."/>
            <person name="Karaoz U."/>
            <person name="Brodie E.L."/>
            <person name="Williams K.H."/>
            <person name="Hubbard S.S."/>
            <person name="Banfield J.F."/>
        </authorList>
    </citation>
    <scope>NUCLEOTIDE SEQUENCE [LARGE SCALE GENOMIC DNA]</scope>
</reference>
<evidence type="ECO:0000256" key="1">
    <source>
        <dbReference type="ARBA" id="ARBA00007435"/>
    </source>
</evidence>
<comment type="caution">
    <text evidence="3">The sequence shown here is derived from an EMBL/GenBank/DDBJ whole genome shotgun (WGS) entry which is preliminary data.</text>
</comment>
<sequence length="95" mass="11733">MQKKYYYIYIMCNKHNTVYYIGITNTLDRRAIEHKWKLNKNSFTARYNICKLLYFEEYDNPTDAIAREKQLKGWRRDKKINLIIKLNPTMRDLFE</sequence>
<evidence type="ECO:0000313" key="3">
    <source>
        <dbReference type="EMBL" id="OGH83351.1"/>
    </source>
</evidence>
<dbReference type="SUPFAM" id="SSF82771">
    <property type="entry name" value="GIY-YIG endonuclease"/>
    <property type="match status" value="1"/>
</dbReference>
<dbReference type="Proteomes" id="UP000176300">
    <property type="component" value="Unassembled WGS sequence"/>
</dbReference>
<dbReference type="PANTHER" id="PTHR34477:SF5">
    <property type="entry name" value="BSL5627 PROTEIN"/>
    <property type="match status" value="1"/>
</dbReference>
<gene>
    <name evidence="3" type="ORF">A2373_00030</name>
</gene>
<name>A0A1F6NHM8_9BACT</name>
<dbReference type="STRING" id="1798697.A2373_00030"/>
<proteinExistence type="inferred from homology"/>
<protein>
    <submittedName>
        <fullName evidence="3">Excinuclease ABC subunit C</fullName>
    </submittedName>
</protein>
<dbReference type="Gene3D" id="3.40.1440.10">
    <property type="entry name" value="GIY-YIG endonuclease"/>
    <property type="match status" value="1"/>
</dbReference>
<evidence type="ECO:0000259" key="2">
    <source>
        <dbReference type="PROSITE" id="PS50164"/>
    </source>
</evidence>
<dbReference type="SMART" id="SM00465">
    <property type="entry name" value="GIYc"/>
    <property type="match status" value="1"/>
</dbReference>
<dbReference type="InterPro" id="IPR050190">
    <property type="entry name" value="UPF0213_domain"/>
</dbReference>